<evidence type="ECO:0000313" key="3">
    <source>
        <dbReference type="Proteomes" id="UP001432322"/>
    </source>
</evidence>
<dbReference type="AlphaFoldDB" id="A0AAV5V2W7"/>
<dbReference type="EMBL" id="BTSY01000002">
    <property type="protein sequence ID" value="GMT13127.1"/>
    <property type="molecule type" value="Genomic_DNA"/>
</dbReference>
<evidence type="ECO:0008006" key="4">
    <source>
        <dbReference type="Google" id="ProtNLM"/>
    </source>
</evidence>
<proteinExistence type="predicted"/>
<sequence length="142" mass="15979">MQRLQQLQKGCRFCLYQTEFADDMAIHESNCHPKEYRQLTEVTSDLSSGRAAVRPNASSAPAPRPRIKCTFCKCWRAPGAEMAQHISDRHPSVKRPIIVRKKEVGVKRKVEKKKAANGGKDSRSDIDEAETVSVVGNDQQEK</sequence>
<feature type="non-terminal residue" evidence="2">
    <location>
        <position position="142"/>
    </location>
</feature>
<gene>
    <name evidence="2" type="ORF">PFISCL1PPCAC_4424</name>
</gene>
<dbReference type="Proteomes" id="UP001432322">
    <property type="component" value="Unassembled WGS sequence"/>
</dbReference>
<evidence type="ECO:0000256" key="1">
    <source>
        <dbReference type="SAM" id="MobiDB-lite"/>
    </source>
</evidence>
<evidence type="ECO:0000313" key="2">
    <source>
        <dbReference type="EMBL" id="GMT13127.1"/>
    </source>
</evidence>
<name>A0AAV5V2W7_9BILA</name>
<feature type="region of interest" description="Disordered" evidence="1">
    <location>
        <begin position="85"/>
        <end position="142"/>
    </location>
</feature>
<protein>
    <recommendedName>
        <fullName evidence="4">C2H2-type domain-containing protein</fullName>
    </recommendedName>
</protein>
<keyword evidence="3" id="KW-1185">Reference proteome</keyword>
<comment type="caution">
    <text evidence="2">The sequence shown here is derived from an EMBL/GenBank/DDBJ whole genome shotgun (WGS) entry which is preliminary data.</text>
</comment>
<reference evidence="2" key="1">
    <citation type="submission" date="2023-10" db="EMBL/GenBank/DDBJ databases">
        <title>Genome assembly of Pristionchus species.</title>
        <authorList>
            <person name="Yoshida K."/>
            <person name="Sommer R.J."/>
        </authorList>
    </citation>
    <scope>NUCLEOTIDE SEQUENCE</scope>
    <source>
        <strain evidence="2">RS5133</strain>
    </source>
</reference>
<organism evidence="2 3">
    <name type="scientific">Pristionchus fissidentatus</name>
    <dbReference type="NCBI Taxonomy" id="1538716"/>
    <lineage>
        <taxon>Eukaryota</taxon>
        <taxon>Metazoa</taxon>
        <taxon>Ecdysozoa</taxon>
        <taxon>Nematoda</taxon>
        <taxon>Chromadorea</taxon>
        <taxon>Rhabditida</taxon>
        <taxon>Rhabditina</taxon>
        <taxon>Diplogasteromorpha</taxon>
        <taxon>Diplogasteroidea</taxon>
        <taxon>Neodiplogasteridae</taxon>
        <taxon>Pristionchus</taxon>
    </lineage>
</organism>
<accession>A0AAV5V2W7</accession>